<dbReference type="OrthoDB" id="4069321at2759"/>
<feature type="region of interest" description="Disordered" evidence="1">
    <location>
        <begin position="245"/>
        <end position="285"/>
    </location>
</feature>
<keyword evidence="2" id="KW-0472">Membrane</keyword>
<keyword evidence="2" id="KW-1133">Transmembrane helix</keyword>
<protein>
    <submittedName>
        <fullName evidence="3">Uncharacterized protein</fullName>
    </submittedName>
</protein>
<dbReference type="EMBL" id="CAEFZW010000010">
    <property type="protein sequence ID" value="CAB4256558.1"/>
    <property type="molecule type" value="Genomic_DNA"/>
</dbReference>
<keyword evidence="4" id="KW-1185">Reference proteome</keyword>
<dbReference type="GeneID" id="64859641"/>
<sequence>MALSIFHLARWFKLLLVSILMWGGSLIGLLLNGINSFLFRPVFITGKCLLWDPLMIASRVTTSLVLLPINIPLYIVLGTSFQRLASYGPSFLNAHILLTLIQYTMVLFIFGVIIGSFVGSVLGMTHYYLGIPNVYLDLSLLGQYVINKVKSLKNLINKPISNILQTLKNLVMKVFSRSDNTTTTMKPKESDMDAPKIKVPVAVHSRSNSTTSVLDVASVMPSDFFQPGEKPKELVLQVQPTVQTKQQHTVYNTPTQSPQSSPTLSPQQEPEVSNDSSLLESEPSVTELWDRFDSIDSAAVHGTMRTDNTTMRTTRVSKKPRRHSDTFADRSQ</sequence>
<evidence type="ECO:0000256" key="1">
    <source>
        <dbReference type="SAM" id="MobiDB-lite"/>
    </source>
</evidence>
<feature type="region of interest" description="Disordered" evidence="1">
    <location>
        <begin position="300"/>
        <end position="332"/>
    </location>
</feature>
<evidence type="ECO:0000313" key="4">
    <source>
        <dbReference type="Proteomes" id="UP000644660"/>
    </source>
</evidence>
<evidence type="ECO:0000256" key="2">
    <source>
        <dbReference type="SAM" id="Phobius"/>
    </source>
</evidence>
<feature type="compositionally biased region" description="Low complexity" evidence="1">
    <location>
        <begin position="253"/>
        <end position="268"/>
    </location>
</feature>
<dbReference type="RefSeq" id="XP_041408402.1">
    <property type="nucleotide sequence ID" value="XM_041552468.1"/>
</dbReference>
<organism evidence="3 4">
    <name type="scientific">Maudiozyma barnettii</name>
    <dbReference type="NCBI Taxonomy" id="61262"/>
    <lineage>
        <taxon>Eukaryota</taxon>
        <taxon>Fungi</taxon>
        <taxon>Dikarya</taxon>
        <taxon>Ascomycota</taxon>
        <taxon>Saccharomycotina</taxon>
        <taxon>Saccharomycetes</taxon>
        <taxon>Saccharomycetales</taxon>
        <taxon>Saccharomycetaceae</taxon>
        <taxon>Maudiozyma</taxon>
    </lineage>
</organism>
<dbReference type="Proteomes" id="UP000644660">
    <property type="component" value="Unassembled WGS sequence"/>
</dbReference>
<dbReference type="AlphaFoldDB" id="A0A8H2VJI3"/>
<comment type="caution">
    <text evidence="3">The sequence shown here is derived from an EMBL/GenBank/DDBJ whole genome shotgun (WGS) entry which is preliminary data.</text>
</comment>
<feature type="transmembrane region" description="Helical" evidence="2">
    <location>
        <begin position="54"/>
        <end position="77"/>
    </location>
</feature>
<name>A0A8H2VJI3_9SACH</name>
<evidence type="ECO:0000313" key="3">
    <source>
        <dbReference type="EMBL" id="CAB4256558.1"/>
    </source>
</evidence>
<feature type="transmembrane region" description="Helical" evidence="2">
    <location>
        <begin position="12"/>
        <end position="34"/>
    </location>
</feature>
<feature type="compositionally biased region" description="Polar residues" evidence="1">
    <location>
        <begin position="270"/>
        <end position="279"/>
    </location>
</feature>
<feature type="compositionally biased region" description="Low complexity" evidence="1">
    <location>
        <begin position="303"/>
        <end position="314"/>
    </location>
</feature>
<feature type="transmembrane region" description="Helical" evidence="2">
    <location>
        <begin position="97"/>
        <end position="121"/>
    </location>
</feature>
<proteinExistence type="predicted"/>
<gene>
    <name evidence="3" type="ORF">KABA2_10S01892</name>
</gene>
<feature type="compositionally biased region" description="Basic and acidic residues" evidence="1">
    <location>
        <begin position="323"/>
        <end position="332"/>
    </location>
</feature>
<reference evidence="3 4" key="1">
    <citation type="submission" date="2020-05" db="EMBL/GenBank/DDBJ databases">
        <authorList>
            <person name="Casaregola S."/>
            <person name="Devillers H."/>
            <person name="Grondin C."/>
        </authorList>
    </citation>
    <scope>NUCLEOTIDE SEQUENCE [LARGE SCALE GENOMIC DNA]</scope>
    <source>
        <strain evidence="3 4">CLIB 1767</strain>
    </source>
</reference>
<accession>A0A8H2VJI3</accession>
<keyword evidence="2" id="KW-0812">Transmembrane</keyword>